<gene>
    <name evidence="1" type="ORF">ACFS7Z_20830</name>
</gene>
<accession>A0ABW6C037</accession>
<evidence type="ECO:0000313" key="1">
    <source>
        <dbReference type="EMBL" id="MFD3002826.1"/>
    </source>
</evidence>
<sequence length="164" mass="18423">MSDKWYLIMTGQCGYPQPESGFGYLRATYAMHRGCPTCRVGLVQDNAFRFRAEPKAKQGQFIGLHWVPDQVFVRGPVRLAFEKEKITGIRFSRPVLHSTGRRLKTVFQMHVEAVLPEGLMGSNLATEICQMPTDKVEVKILEAVGSKLLAGPFCGKTKHHFPQS</sequence>
<evidence type="ECO:0000313" key="2">
    <source>
        <dbReference type="Proteomes" id="UP001597641"/>
    </source>
</evidence>
<keyword evidence="2" id="KW-1185">Reference proteome</keyword>
<organism evidence="1 2">
    <name type="scientific">Pontibacter toksunensis</name>
    <dbReference type="NCBI Taxonomy" id="1332631"/>
    <lineage>
        <taxon>Bacteria</taxon>
        <taxon>Pseudomonadati</taxon>
        <taxon>Bacteroidota</taxon>
        <taxon>Cytophagia</taxon>
        <taxon>Cytophagales</taxon>
        <taxon>Hymenobacteraceae</taxon>
        <taxon>Pontibacter</taxon>
    </lineage>
</organism>
<dbReference type="Proteomes" id="UP001597641">
    <property type="component" value="Unassembled WGS sequence"/>
</dbReference>
<comment type="caution">
    <text evidence="1">The sequence shown here is derived from an EMBL/GenBank/DDBJ whole genome shotgun (WGS) entry which is preliminary data.</text>
</comment>
<protein>
    <submittedName>
        <fullName evidence="1">Uncharacterized protein</fullName>
    </submittedName>
</protein>
<proteinExistence type="predicted"/>
<dbReference type="EMBL" id="JBHUOX010000020">
    <property type="protein sequence ID" value="MFD3002826.1"/>
    <property type="molecule type" value="Genomic_DNA"/>
</dbReference>
<name>A0ABW6C037_9BACT</name>
<dbReference type="RefSeq" id="WP_377488974.1">
    <property type="nucleotide sequence ID" value="NZ_JBHUOX010000020.1"/>
</dbReference>
<reference evidence="2" key="1">
    <citation type="journal article" date="2019" name="Int. J. Syst. Evol. Microbiol.">
        <title>The Global Catalogue of Microorganisms (GCM) 10K type strain sequencing project: providing services to taxonomists for standard genome sequencing and annotation.</title>
        <authorList>
            <consortium name="The Broad Institute Genomics Platform"/>
            <consortium name="The Broad Institute Genome Sequencing Center for Infectious Disease"/>
            <person name="Wu L."/>
            <person name="Ma J."/>
        </authorList>
    </citation>
    <scope>NUCLEOTIDE SEQUENCE [LARGE SCALE GENOMIC DNA]</scope>
    <source>
        <strain evidence="2">KCTC 23984</strain>
    </source>
</reference>